<gene>
    <name evidence="2" type="ordered locus">AciX9_4576</name>
</gene>
<keyword evidence="2" id="KW-0808">Transferase</keyword>
<dbReference type="Pfam" id="PF13439">
    <property type="entry name" value="Glyco_transf_4"/>
    <property type="match status" value="1"/>
</dbReference>
<sequence length="355" mass="39271">MRIFHILNSLTNKGNGIVNVTVDLAAEQARNGHTVVIVAGHGEYAALLPKLGIEYFFLDQRVSAVNLVKASVLLFRKIKAFRPDIIHAHMRTSLLLAWLCTRFPRYPLVAHLHNVHDPESALMRVADRVIAVSQSVSETMARTIPKWKLRVVLNGPLQSARTAPFTSIPPRMLIRPAITTVAGLNHRKGIADLLEAFDLVLLRVPNAQLYLVGDGPERVLFEAQAKLSPHCDQIHFEGWQAEPQGYLMMTDVFVLASRRDSLGLVLLEAREAGCAIVATHVDGIPEALDGGTAGILVPAKNPSYLADTISNLLLDPALKQTWQKNAQKGIENFTCARMTVKVQEIYDELIESLHR</sequence>
<evidence type="ECO:0000313" key="3">
    <source>
        <dbReference type="Proteomes" id="UP000000343"/>
    </source>
</evidence>
<keyword evidence="3" id="KW-1185">Reference proteome</keyword>
<dbReference type="GO" id="GO:0016757">
    <property type="term" value="F:glycosyltransferase activity"/>
    <property type="evidence" value="ECO:0007669"/>
    <property type="project" value="UniProtKB-ARBA"/>
</dbReference>
<dbReference type="AlphaFoldDB" id="E8X7S2"/>
<dbReference type="EMBL" id="CP002484">
    <property type="protein sequence ID" value="ADW71506.1"/>
    <property type="molecule type" value="Genomic_DNA"/>
</dbReference>
<dbReference type="InterPro" id="IPR050194">
    <property type="entry name" value="Glycosyltransferase_grp1"/>
</dbReference>
<dbReference type="eggNOG" id="COG0438">
    <property type="taxonomic scope" value="Bacteria"/>
</dbReference>
<feature type="domain" description="Glycosyltransferase subfamily 4-like N-terminal" evidence="1">
    <location>
        <begin position="15"/>
        <end position="155"/>
    </location>
</feature>
<dbReference type="Pfam" id="PF13692">
    <property type="entry name" value="Glyco_trans_1_4"/>
    <property type="match status" value="1"/>
</dbReference>
<dbReference type="Gene3D" id="3.40.50.2000">
    <property type="entry name" value="Glycogen Phosphorylase B"/>
    <property type="match status" value="2"/>
</dbReference>
<dbReference type="OrthoDB" id="9814612at2"/>
<proteinExistence type="predicted"/>
<evidence type="ECO:0000313" key="2">
    <source>
        <dbReference type="EMBL" id="ADW71506.1"/>
    </source>
</evidence>
<dbReference type="KEGG" id="acm:AciX9_4576"/>
<organism evidence="3">
    <name type="scientific">Granulicella tundricola (strain ATCC BAA-1859 / DSM 23138 / MP5ACTX9)</name>
    <dbReference type="NCBI Taxonomy" id="1198114"/>
    <lineage>
        <taxon>Bacteria</taxon>
        <taxon>Pseudomonadati</taxon>
        <taxon>Acidobacteriota</taxon>
        <taxon>Terriglobia</taxon>
        <taxon>Terriglobales</taxon>
        <taxon>Acidobacteriaceae</taxon>
        <taxon>Granulicella</taxon>
    </lineage>
</organism>
<keyword evidence="2" id="KW-0614">Plasmid</keyword>
<accession>E8X7S2</accession>
<dbReference type="HOGENOM" id="CLU_009583_0_4_0"/>
<dbReference type="PANTHER" id="PTHR45947">
    <property type="entry name" value="SULFOQUINOVOSYL TRANSFERASE SQD2"/>
    <property type="match status" value="1"/>
</dbReference>
<name>E8X7S2_GRATM</name>
<evidence type="ECO:0000259" key="1">
    <source>
        <dbReference type="Pfam" id="PF13439"/>
    </source>
</evidence>
<geneLocation type="plasmid" evidence="2 3">
    <name>pACIX904</name>
</geneLocation>
<dbReference type="SUPFAM" id="SSF53756">
    <property type="entry name" value="UDP-Glycosyltransferase/glycogen phosphorylase"/>
    <property type="match status" value="1"/>
</dbReference>
<dbReference type="InterPro" id="IPR028098">
    <property type="entry name" value="Glyco_trans_4-like_N"/>
</dbReference>
<dbReference type="PANTHER" id="PTHR45947:SF3">
    <property type="entry name" value="SULFOQUINOVOSYL TRANSFERASE SQD2"/>
    <property type="match status" value="1"/>
</dbReference>
<dbReference type="PaxDb" id="1198114-AciX9_4576"/>
<dbReference type="CDD" id="cd03801">
    <property type="entry name" value="GT4_PimA-like"/>
    <property type="match status" value="1"/>
</dbReference>
<reference evidence="3" key="1">
    <citation type="submission" date="2011-01" db="EMBL/GenBank/DDBJ databases">
        <title>Complete sequence of plasmid4 of Acidobacterium sp. MP5ACTX9.</title>
        <authorList>
            <consortium name="US DOE Joint Genome Institute"/>
            <person name="Lucas S."/>
            <person name="Copeland A."/>
            <person name="Lapidus A."/>
            <person name="Cheng J.-F."/>
            <person name="Goodwin L."/>
            <person name="Pitluck S."/>
            <person name="Teshima H."/>
            <person name="Detter J.C."/>
            <person name="Han C."/>
            <person name="Tapia R."/>
            <person name="Land M."/>
            <person name="Hauser L."/>
            <person name="Kyrpides N."/>
            <person name="Ivanova N."/>
            <person name="Ovchinnikova G."/>
            <person name="Pagani I."/>
            <person name="Rawat S.R."/>
            <person name="Mannisto M."/>
            <person name="Haggblom M.M."/>
            <person name="Woyke T."/>
        </authorList>
    </citation>
    <scope>NUCLEOTIDE SEQUENCE [LARGE SCALE GENOMIC DNA]</scope>
    <source>
        <strain evidence="3">MP5ACTX9</strain>
        <plasmid evidence="3">Plasmid pACIX904</plasmid>
    </source>
</reference>
<dbReference type="Proteomes" id="UP000000343">
    <property type="component" value="Plasmid pACIX904"/>
</dbReference>
<protein>
    <submittedName>
        <fullName evidence="2">Glycosyl transferase group 1</fullName>
    </submittedName>
</protein>